<evidence type="ECO:0000313" key="2">
    <source>
        <dbReference type="Proteomes" id="UP001152759"/>
    </source>
</evidence>
<dbReference type="Proteomes" id="UP001152759">
    <property type="component" value="Chromosome 4"/>
</dbReference>
<gene>
    <name evidence="1" type="ORF">BEMITA_LOCUS8022</name>
</gene>
<sequence length="188" mass="21814">MEGKTTLKYVQKLRPRVSNYGSGNLFTYVNETLGSKADKETYDALQEYTSGMYTIELRYKSLFNYRRLITEDNSYSNALLSHPSFNYAFNRVHEELKHIRVSPIPTNHLDEVYYQPPSAAGYGYIGPKWHTYLLARRNASRALFDFGRFRNKYRFVPDLAYARCQLVLRAALIRKSDISGDAQSTTSY</sequence>
<reference evidence="1" key="1">
    <citation type="submission" date="2021-12" db="EMBL/GenBank/DDBJ databases">
        <authorList>
            <person name="King R."/>
        </authorList>
    </citation>
    <scope>NUCLEOTIDE SEQUENCE</scope>
</reference>
<dbReference type="AlphaFoldDB" id="A0A9P0F4C1"/>
<organism evidence="1 2">
    <name type="scientific">Bemisia tabaci</name>
    <name type="common">Sweetpotato whitefly</name>
    <name type="synonym">Aleurodes tabaci</name>
    <dbReference type="NCBI Taxonomy" id="7038"/>
    <lineage>
        <taxon>Eukaryota</taxon>
        <taxon>Metazoa</taxon>
        <taxon>Ecdysozoa</taxon>
        <taxon>Arthropoda</taxon>
        <taxon>Hexapoda</taxon>
        <taxon>Insecta</taxon>
        <taxon>Pterygota</taxon>
        <taxon>Neoptera</taxon>
        <taxon>Paraneoptera</taxon>
        <taxon>Hemiptera</taxon>
        <taxon>Sternorrhyncha</taxon>
        <taxon>Aleyrodoidea</taxon>
        <taxon>Aleyrodidae</taxon>
        <taxon>Aleyrodinae</taxon>
        <taxon>Bemisia</taxon>
    </lineage>
</organism>
<protein>
    <submittedName>
        <fullName evidence="1">Uncharacterized protein</fullName>
    </submittedName>
</protein>
<name>A0A9P0F4C1_BEMTA</name>
<keyword evidence="2" id="KW-1185">Reference proteome</keyword>
<evidence type="ECO:0000313" key="1">
    <source>
        <dbReference type="EMBL" id="CAH0389163.1"/>
    </source>
</evidence>
<proteinExistence type="predicted"/>
<accession>A0A9P0F4C1</accession>
<dbReference type="EMBL" id="OU963865">
    <property type="protein sequence ID" value="CAH0389163.1"/>
    <property type="molecule type" value="Genomic_DNA"/>
</dbReference>